<dbReference type="PANTHER" id="PTHR43117:SF4">
    <property type="entry name" value="OSMOPROTECTANT IMPORT ATP-BINDING PROTEIN OSMV"/>
    <property type="match status" value="1"/>
</dbReference>
<dbReference type="Gene3D" id="3.40.50.300">
    <property type="entry name" value="P-loop containing nucleotide triphosphate hydrolases"/>
    <property type="match status" value="1"/>
</dbReference>
<dbReference type="AlphaFoldDB" id="A0A250KXL6"/>
<dbReference type="KEGG" id="mmai:sS8_4483"/>
<evidence type="ECO:0000313" key="5">
    <source>
        <dbReference type="Proteomes" id="UP000266313"/>
    </source>
</evidence>
<dbReference type="EMBL" id="AP017928">
    <property type="protein sequence ID" value="BBA36413.1"/>
    <property type="molecule type" value="Genomic_DNA"/>
</dbReference>
<reference evidence="4 5" key="1">
    <citation type="submission" date="2016-12" db="EMBL/GenBank/DDBJ databases">
        <title>Genome sequencing of Methylocaldum marinum.</title>
        <authorList>
            <person name="Takeuchi M."/>
            <person name="Kamagata Y."/>
            <person name="Hiraoka S."/>
            <person name="Oshima K."/>
            <person name="Hattori M."/>
            <person name="Iwasaki W."/>
        </authorList>
    </citation>
    <scope>NUCLEOTIDE SEQUENCE [LARGE SCALE GENOMIC DNA]</scope>
    <source>
        <strain evidence="4 5">S8</strain>
    </source>
</reference>
<dbReference type="Proteomes" id="UP000266313">
    <property type="component" value="Chromosome"/>
</dbReference>
<accession>A0A250KXL6</accession>
<feature type="domain" description="ABC transporter" evidence="3">
    <location>
        <begin position="17"/>
        <end position="92"/>
    </location>
</feature>
<comment type="similarity">
    <text evidence="1">Belongs to the ABC transporter superfamily.</text>
</comment>
<gene>
    <name evidence="4" type="ORF">sS8_4483</name>
</gene>
<dbReference type="OrthoDB" id="9802264at2"/>
<dbReference type="InterPro" id="IPR027417">
    <property type="entry name" value="P-loop_NTPase"/>
</dbReference>
<keyword evidence="5" id="KW-1185">Reference proteome</keyword>
<name>A0A250KXL6_9GAMM</name>
<evidence type="ECO:0000256" key="2">
    <source>
        <dbReference type="ARBA" id="ARBA00022448"/>
    </source>
</evidence>
<proteinExistence type="inferred from homology"/>
<dbReference type="GO" id="GO:0005524">
    <property type="term" value="F:ATP binding"/>
    <property type="evidence" value="ECO:0007669"/>
    <property type="project" value="InterPro"/>
</dbReference>
<evidence type="ECO:0000313" key="4">
    <source>
        <dbReference type="EMBL" id="BBA36413.1"/>
    </source>
</evidence>
<organism evidence="4 5">
    <name type="scientific">Methylocaldum marinum</name>
    <dbReference type="NCBI Taxonomy" id="1432792"/>
    <lineage>
        <taxon>Bacteria</taxon>
        <taxon>Pseudomonadati</taxon>
        <taxon>Pseudomonadota</taxon>
        <taxon>Gammaproteobacteria</taxon>
        <taxon>Methylococcales</taxon>
        <taxon>Methylococcaceae</taxon>
        <taxon>Methylocaldum</taxon>
    </lineage>
</organism>
<dbReference type="Pfam" id="PF00005">
    <property type="entry name" value="ABC_tran"/>
    <property type="match status" value="1"/>
</dbReference>
<dbReference type="GO" id="GO:0016887">
    <property type="term" value="F:ATP hydrolysis activity"/>
    <property type="evidence" value="ECO:0007669"/>
    <property type="project" value="InterPro"/>
</dbReference>
<evidence type="ECO:0000256" key="1">
    <source>
        <dbReference type="ARBA" id="ARBA00005417"/>
    </source>
</evidence>
<dbReference type="SUPFAM" id="SSF52540">
    <property type="entry name" value="P-loop containing nucleoside triphosphate hydrolases"/>
    <property type="match status" value="1"/>
</dbReference>
<protein>
    <submittedName>
        <fullName evidence="4">ABC transporter related protein</fullName>
    </submittedName>
</protein>
<dbReference type="InterPro" id="IPR003439">
    <property type="entry name" value="ABC_transporter-like_ATP-bd"/>
</dbReference>
<evidence type="ECO:0000259" key="3">
    <source>
        <dbReference type="Pfam" id="PF00005"/>
    </source>
</evidence>
<keyword evidence="2" id="KW-0813">Transport</keyword>
<dbReference type="PANTHER" id="PTHR43117">
    <property type="entry name" value="OSMOPROTECTANT IMPORT ATP-BINDING PROTEIN OSMV"/>
    <property type="match status" value="1"/>
</dbReference>
<dbReference type="RefSeq" id="WP_119631585.1">
    <property type="nucleotide sequence ID" value="NZ_AP017928.1"/>
</dbReference>
<sequence>MLKLSRVSKSYEGVPVLREIDLSIPKGQVTVIIGASGCGKSTLIRLVNGLVRPDRGTVELMGMPVTAATVLALRRRMGYVIQEGGLFPHLTAPGFYKTRPSRWSRPTPTSIPWWRCSSATGLRRNP</sequence>